<dbReference type="OMA" id="NYDVMVS"/>
<feature type="domain" description="Pectinesterase inhibitor" evidence="2">
    <location>
        <begin position="29"/>
        <end position="173"/>
    </location>
</feature>
<dbReference type="SMART" id="SM00856">
    <property type="entry name" value="PMEI"/>
    <property type="match status" value="1"/>
</dbReference>
<evidence type="ECO:0000256" key="1">
    <source>
        <dbReference type="SAM" id="SignalP"/>
    </source>
</evidence>
<keyword evidence="5" id="KW-1185">Reference proteome</keyword>
<protein>
    <submittedName>
        <fullName evidence="3">(rape) hypothetical protein</fullName>
    </submittedName>
    <submittedName>
        <fullName evidence="4">BnaA10g05640D protein</fullName>
    </submittedName>
</protein>
<dbReference type="Gene3D" id="1.20.140.40">
    <property type="entry name" value="Invertase/pectin methylesterase inhibitor family protein"/>
    <property type="match status" value="1"/>
</dbReference>
<reference evidence="4" key="2">
    <citation type="submission" date="2014-06" db="EMBL/GenBank/DDBJ databases">
        <authorList>
            <person name="Genoscope - CEA"/>
        </authorList>
    </citation>
    <scope>NUCLEOTIDE SEQUENCE</scope>
</reference>
<dbReference type="EMBL" id="LK032407">
    <property type="protein sequence ID" value="CDY37757.1"/>
    <property type="molecule type" value="Genomic_DNA"/>
</dbReference>
<proteinExistence type="predicted"/>
<dbReference type="Pfam" id="PF04043">
    <property type="entry name" value="PMEI"/>
    <property type="match status" value="1"/>
</dbReference>
<evidence type="ECO:0000313" key="4">
    <source>
        <dbReference type="EMBL" id="CDY37757.1"/>
    </source>
</evidence>
<dbReference type="Proteomes" id="UP001295469">
    <property type="component" value="Chromosome A10"/>
</dbReference>
<dbReference type="Proteomes" id="UP000028999">
    <property type="component" value="Unassembled WGS sequence"/>
</dbReference>
<accession>A0A078HIR9</accession>
<feature type="signal peptide" evidence="1">
    <location>
        <begin position="1"/>
        <end position="27"/>
    </location>
</feature>
<evidence type="ECO:0000259" key="2">
    <source>
        <dbReference type="SMART" id="SM00856"/>
    </source>
</evidence>
<dbReference type="EMBL" id="HG994364">
    <property type="protein sequence ID" value="CAF2320800.1"/>
    <property type="molecule type" value="Genomic_DNA"/>
</dbReference>
<evidence type="ECO:0000313" key="3">
    <source>
        <dbReference type="EMBL" id="CAF2320800.1"/>
    </source>
</evidence>
<dbReference type="SUPFAM" id="SSF101148">
    <property type="entry name" value="Plant invertase/pectin methylesterase inhibitor"/>
    <property type="match status" value="1"/>
</dbReference>
<dbReference type="PANTHER" id="PTHR31890:SF14">
    <property type="entry name" value="PLANT INVERTASE_PECTIN METHYLESTERASE INHIBITOR SUPERFAMILY PROTEIN"/>
    <property type="match status" value="1"/>
</dbReference>
<name>A0A078HIR9_BRANA</name>
<dbReference type="PANTHER" id="PTHR31890">
    <property type="entry name" value="PLANT INVERTASE/PECTIN METHYLESTERASE INHIBITOR SUPERFAMILY PROTEIN"/>
    <property type="match status" value="1"/>
</dbReference>
<keyword evidence="1" id="KW-0732">Signal</keyword>
<dbReference type="NCBIfam" id="TIGR01614">
    <property type="entry name" value="PME_inhib"/>
    <property type="match status" value="1"/>
</dbReference>
<dbReference type="AlphaFoldDB" id="A0A078HIR9"/>
<evidence type="ECO:0000313" key="5">
    <source>
        <dbReference type="Proteomes" id="UP000028999"/>
    </source>
</evidence>
<feature type="chain" id="PRO_5040561354" evidence="1">
    <location>
        <begin position="28"/>
        <end position="188"/>
    </location>
</feature>
<dbReference type="Gramene" id="CDY37757">
    <property type="protein sequence ID" value="CDY37757"/>
    <property type="gene ID" value="GSBRNA2T00064675001"/>
</dbReference>
<reference evidence="4 5" key="1">
    <citation type="journal article" date="2014" name="Science">
        <title>Plant genetics. Early allopolyploid evolution in the post-Neolithic Brassica napus oilseed genome.</title>
        <authorList>
            <person name="Chalhoub B."/>
            <person name="Denoeud F."/>
            <person name="Liu S."/>
            <person name="Parkin I.A."/>
            <person name="Tang H."/>
            <person name="Wang X."/>
            <person name="Chiquet J."/>
            <person name="Belcram H."/>
            <person name="Tong C."/>
            <person name="Samans B."/>
            <person name="Correa M."/>
            <person name="Da Silva C."/>
            <person name="Just J."/>
            <person name="Falentin C."/>
            <person name="Koh C.S."/>
            <person name="Le Clainche I."/>
            <person name="Bernard M."/>
            <person name="Bento P."/>
            <person name="Noel B."/>
            <person name="Labadie K."/>
            <person name="Alberti A."/>
            <person name="Charles M."/>
            <person name="Arnaud D."/>
            <person name="Guo H."/>
            <person name="Daviaud C."/>
            <person name="Alamery S."/>
            <person name="Jabbari K."/>
            <person name="Zhao M."/>
            <person name="Edger P.P."/>
            <person name="Chelaifa H."/>
            <person name="Tack D."/>
            <person name="Lassalle G."/>
            <person name="Mestiri I."/>
            <person name="Schnel N."/>
            <person name="Le Paslier M.C."/>
            <person name="Fan G."/>
            <person name="Renault V."/>
            <person name="Bayer P.E."/>
            <person name="Golicz A.A."/>
            <person name="Manoli S."/>
            <person name="Lee T.H."/>
            <person name="Thi V.H."/>
            <person name="Chalabi S."/>
            <person name="Hu Q."/>
            <person name="Fan C."/>
            <person name="Tollenaere R."/>
            <person name="Lu Y."/>
            <person name="Battail C."/>
            <person name="Shen J."/>
            <person name="Sidebottom C.H."/>
            <person name="Wang X."/>
            <person name="Canaguier A."/>
            <person name="Chauveau A."/>
            <person name="Berard A."/>
            <person name="Deniot G."/>
            <person name="Guan M."/>
            <person name="Liu Z."/>
            <person name="Sun F."/>
            <person name="Lim Y.P."/>
            <person name="Lyons E."/>
            <person name="Town C.D."/>
            <person name="Bancroft I."/>
            <person name="Wang X."/>
            <person name="Meng J."/>
            <person name="Ma J."/>
            <person name="Pires J.C."/>
            <person name="King G.J."/>
            <person name="Brunel D."/>
            <person name="Delourme R."/>
            <person name="Renard M."/>
            <person name="Aury J.M."/>
            <person name="Adams K.L."/>
            <person name="Batley J."/>
            <person name="Snowdon R.J."/>
            <person name="Tost J."/>
            <person name="Edwards D."/>
            <person name="Zhou Y."/>
            <person name="Hua W."/>
            <person name="Sharpe A.G."/>
            <person name="Paterson A.H."/>
            <person name="Guan C."/>
            <person name="Wincker P."/>
        </authorList>
    </citation>
    <scope>NUCLEOTIDE SEQUENCE [LARGE SCALE GENOMIC DNA]</scope>
    <source>
        <strain evidence="5">cv. Darmor-bzh</strain>
    </source>
</reference>
<sequence>MASSSGYFFVLSIMAILSQFLSAPTSALTNREYIDANCQRVKNKTFCVDTLTTYPPTVSATGLLPLAEAVINLAIAHAEKTAGFAAETAKNEAALKTQFNQCHDAYVAIVASLKSASLELKETPDTANYDVMVSGDDTSRVKDLIGKNLDKSSKTLMDMTLQMDKLLDLAAGATDAVDDDDENILRRT</sequence>
<dbReference type="PaxDb" id="3708-A0A078HIR9"/>
<dbReference type="InterPro" id="IPR035513">
    <property type="entry name" value="Invertase/methylesterase_inhib"/>
</dbReference>
<dbReference type="GO" id="GO:0004857">
    <property type="term" value="F:enzyme inhibitor activity"/>
    <property type="evidence" value="ECO:0007669"/>
    <property type="project" value="InterPro"/>
</dbReference>
<organism evidence="4 5">
    <name type="scientific">Brassica napus</name>
    <name type="common">Rape</name>
    <dbReference type="NCBI Taxonomy" id="3708"/>
    <lineage>
        <taxon>Eukaryota</taxon>
        <taxon>Viridiplantae</taxon>
        <taxon>Streptophyta</taxon>
        <taxon>Embryophyta</taxon>
        <taxon>Tracheophyta</taxon>
        <taxon>Spermatophyta</taxon>
        <taxon>Magnoliopsida</taxon>
        <taxon>eudicotyledons</taxon>
        <taxon>Gunneridae</taxon>
        <taxon>Pentapetalae</taxon>
        <taxon>rosids</taxon>
        <taxon>malvids</taxon>
        <taxon>Brassicales</taxon>
        <taxon>Brassicaceae</taxon>
        <taxon>Brassiceae</taxon>
        <taxon>Brassica</taxon>
    </lineage>
</organism>
<gene>
    <name evidence="4" type="primary">BnaA10g05640D</name>
    <name evidence="3" type="ORF">DARMORV10_A10P08560.1</name>
    <name evidence="4" type="ORF">GSBRNA2T00064675001</name>
</gene>
<reference evidence="3" key="3">
    <citation type="submission" date="2021-01" db="EMBL/GenBank/DDBJ databases">
        <authorList>
            <consortium name="Genoscope - CEA"/>
            <person name="William W."/>
        </authorList>
    </citation>
    <scope>NUCLEOTIDE SEQUENCE</scope>
</reference>
<dbReference type="InterPro" id="IPR006501">
    <property type="entry name" value="Pectinesterase_inhib_dom"/>
</dbReference>